<dbReference type="AlphaFoldDB" id="A0A2W1NCC9"/>
<feature type="domain" description="HTH tetR-type" evidence="5">
    <location>
        <begin position="1"/>
        <end position="60"/>
    </location>
</feature>
<dbReference type="InterPro" id="IPR036271">
    <property type="entry name" value="Tet_transcr_reg_TetR-rel_C_sf"/>
</dbReference>
<keyword evidence="2 4" id="KW-0238">DNA-binding</keyword>
<dbReference type="PRINTS" id="PR00455">
    <property type="entry name" value="HTHTETR"/>
</dbReference>
<dbReference type="InterPro" id="IPR009057">
    <property type="entry name" value="Homeodomain-like_sf"/>
</dbReference>
<dbReference type="GO" id="GO:0003700">
    <property type="term" value="F:DNA-binding transcription factor activity"/>
    <property type="evidence" value="ECO:0007669"/>
    <property type="project" value="TreeGrafter"/>
</dbReference>
<comment type="caution">
    <text evidence="6">The sequence shown here is derived from an EMBL/GenBank/DDBJ whole genome shotgun (WGS) entry which is preliminary data.</text>
</comment>
<evidence type="ECO:0000313" key="6">
    <source>
        <dbReference type="EMBL" id="PZE20711.1"/>
    </source>
</evidence>
<dbReference type="GO" id="GO:0000976">
    <property type="term" value="F:transcription cis-regulatory region binding"/>
    <property type="evidence" value="ECO:0007669"/>
    <property type="project" value="TreeGrafter"/>
</dbReference>
<gene>
    <name evidence="6" type="ORF">CBW46_011080</name>
</gene>
<evidence type="ECO:0000256" key="3">
    <source>
        <dbReference type="ARBA" id="ARBA00023163"/>
    </source>
</evidence>
<dbReference type="OrthoDB" id="509229at2"/>
<proteinExistence type="predicted"/>
<dbReference type="EMBL" id="NHRJ02000005">
    <property type="protein sequence ID" value="PZE20711.1"/>
    <property type="molecule type" value="Genomic_DNA"/>
</dbReference>
<dbReference type="Gene3D" id="1.10.10.60">
    <property type="entry name" value="Homeodomain-like"/>
    <property type="match status" value="1"/>
</dbReference>
<keyword evidence="3" id="KW-0804">Transcription</keyword>
<keyword evidence="1" id="KW-0805">Transcription regulation</keyword>
<dbReference type="PANTHER" id="PTHR30055">
    <property type="entry name" value="HTH-TYPE TRANSCRIPTIONAL REGULATOR RUTR"/>
    <property type="match status" value="1"/>
</dbReference>
<evidence type="ECO:0000256" key="2">
    <source>
        <dbReference type="ARBA" id="ARBA00023125"/>
    </source>
</evidence>
<evidence type="ECO:0000256" key="4">
    <source>
        <dbReference type="PROSITE-ProRule" id="PRU00335"/>
    </source>
</evidence>
<dbReference type="SUPFAM" id="SSF48498">
    <property type="entry name" value="Tetracyclin repressor-like, C-terminal domain"/>
    <property type="match status" value="1"/>
</dbReference>
<dbReference type="Pfam" id="PF00440">
    <property type="entry name" value="TetR_N"/>
    <property type="match status" value="1"/>
</dbReference>
<evidence type="ECO:0000259" key="5">
    <source>
        <dbReference type="PROSITE" id="PS50977"/>
    </source>
</evidence>
<dbReference type="Gene3D" id="1.10.357.10">
    <property type="entry name" value="Tetracycline Repressor, domain 2"/>
    <property type="match status" value="1"/>
</dbReference>
<name>A0A2W1NCC9_PAEXE</name>
<dbReference type="InterPro" id="IPR050109">
    <property type="entry name" value="HTH-type_TetR-like_transc_reg"/>
</dbReference>
<accession>A0A2W1NCC9</accession>
<dbReference type="InterPro" id="IPR001647">
    <property type="entry name" value="HTH_TetR"/>
</dbReference>
<dbReference type="PANTHER" id="PTHR30055:SF238">
    <property type="entry name" value="MYCOFACTOCIN BIOSYNTHESIS TRANSCRIPTIONAL REGULATOR MFTR-RELATED"/>
    <property type="match status" value="1"/>
</dbReference>
<sequence>MTANKIRAAALRLFAQFGYEATPLSEIAKAVGIKTPSLYAHFNSKEQLFLAVFEDLLQEQLTRIRGLEQLLGNMSIEERLYTILQDASQSYLLGEEGITFLKRAMLFPPAALQSELRARFAVSEAALSSILANIFTEGMRNGSIRQQRSEDLLASFYCLLDGAFIQQFYYARADFEQRLQSIWRIYWQGIKASGGTDNRKATGV</sequence>
<keyword evidence="7" id="KW-1185">Reference proteome</keyword>
<evidence type="ECO:0000256" key="1">
    <source>
        <dbReference type="ARBA" id="ARBA00023015"/>
    </source>
</evidence>
<dbReference type="Proteomes" id="UP000214746">
    <property type="component" value="Unassembled WGS sequence"/>
</dbReference>
<organism evidence="6 7">
    <name type="scientific">Paenibacillus xerothermodurans</name>
    <dbReference type="NCBI Taxonomy" id="1977292"/>
    <lineage>
        <taxon>Bacteria</taxon>
        <taxon>Bacillati</taxon>
        <taxon>Bacillota</taxon>
        <taxon>Bacilli</taxon>
        <taxon>Bacillales</taxon>
        <taxon>Paenibacillaceae</taxon>
        <taxon>Paenibacillus</taxon>
    </lineage>
</organism>
<dbReference type="SUPFAM" id="SSF46689">
    <property type="entry name" value="Homeodomain-like"/>
    <property type="match status" value="1"/>
</dbReference>
<protein>
    <submittedName>
        <fullName evidence="6">TetR/AcrR family transcriptional regulator</fullName>
    </submittedName>
</protein>
<evidence type="ECO:0000313" key="7">
    <source>
        <dbReference type="Proteomes" id="UP000214746"/>
    </source>
</evidence>
<dbReference type="PROSITE" id="PS50977">
    <property type="entry name" value="HTH_TETR_2"/>
    <property type="match status" value="1"/>
</dbReference>
<feature type="DNA-binding region" description="H-T-H motif" evidence="4">
    <location>
        <begin position="23"/>
        <end position="42"/>
    </location>
</feature>
<reference evidence="6" key="1">
    <citation type="submission" date="2018-06" db="EMBL/GenBank/DDBJ databases">
        <title>Paenibacillus xerothermodurans sp. nov. an extremely dry heat resistant spore forming bacterium isolated from the soil of Cape Canaveral, Florida.</title>
        <authorList>
            <person name="Seuylemezian A."/>
            <person name="Kaur N."/>
            <person name="Patil P."/>
            <person name="Patil P."/>
            <person name="Mayilraj S."/>
            <person name="Vaishampayan P."/>
        </authorList>
    </citation>
    <scope>NUCLEOTIDE SEQUENCE [LARGE SCALE GENOMIC DNA]</scope>
    <source>
        <strain evidence="6">ATCC 27380</strain>
    </source>
</reference>
<dbReference type="RefSeq" id="WP_089200083.1">
    <property type="nucleotide sequence ID" value="NZ_NHRJ02000005.1"/>
</dbReference>